<reference evidence="1" key="1">
    <citation type="submission" date="2018-01" db="EMBL/GenBank/DDBJ databases">
        <title>An insight into the sialome of Amazonian anophelines.</title>
        <authorList>
            <person name="Ribeiro J.M."/>
            <person name="Scarpassa V."/>
            <person name="Calvo E."/>
        </authorList>
    </citation>
    <scope>NUCLEOTIDE SEQUENCE</scope>
</reference>
<organism evidence="1">
    <name type="scientific">Anopheles darlingi</name>
    <name type="common">Mosquito</name>
    <dbReference type="NCBI Taxonomy" id="43151"/>
    <lineage>
        <taxon>Eukaryota</taxon>
        <taxon>Metazoa</taxon>
        <taxon>Ecdysozoa</taxon>
        <taxon>Arthropoda</taxon>
        <taxon>Hexapoda</taxon>
        <taxon>Insecta</taxon>
        <taxon>Pterygota</taxon>
        <taxon>Neoptera</taxon>
        <taxon>Endopterygota</taxon>
        <taxon>Diptera</taxon>
        <taxon>Nematocera</taxon>
        <taxon>Culicoidea</taxon>
        <taxon>Culicidae</taxon>
        <taxon>Anophelinae</taxon>
        <taxon>Anopheles</taxon>
    </lineage>
</organism>
<dbReference type="EMBL" id="GGFL01010798">
    <property type="protein sequence ID" value="MBW74976.1"/>
    <property type="molecule type" value="Transcribed_RNA"/>
</dbReference>
<proteinExistence type="predicted"/>
<sequence>MSFSDVKRAARRCAAFLHFLCASSSQFNRIPLSGTRIAYTKVENILERYDRIVQNERMCPKLNTGPQVKARTT</sequence>
<protein>
    <submittedName>
        <fullName evidence="1">Putative secreted protein</fullName>
    </submittedName>
</protein>
<accession>A0A2M4DBR7</accession>
<name>A0A2M4DBR7_ANODA</name>
<dbReference type="AlphaFoldDB" id="A0A2M4DBR7"/>
<evidence type="ECO:0000313" key="1">
    <source>
        <dbReference type="EMBL" id="MBW74976.1"/>
    </source>
</evidence>